<evidence type="ECO:0000313" key="16">
    <source>
        <dbReference type="EMBL" id="SHK67010.1"/>
    </source>
</evidence>
<dbReference type="UniPathway" id="UPA00034">
    <property type="reaction ID" value="UER00017"/>
</dbReference>
<keyword evidence="6 12" id="KW-0028">Amino-acid biosynthesis</keyword>
<comment type="subunit">
    <text evidence="12">Homotetramer; dimer of dimers.</text>
</comment>
<evidence type="ECO:0000256" key="10">
    <source>
        <dbReference type="ARBA" id="ARBA00023270"/>
    </source>
</evidence>
<dbReference type="GO" id="GO:0008840">
    <property type="term" value="F:4-hydroxy-tetrahydrodipicolinate synthase activity"/>
    <property type="evidence" value="ECO:0007669"/>
    <property type="project" value="UniProtKB-UniRule"/>
</dbReference>
<accession>A0A1M6UCW2</accession>
<reference evidence="16 17" key="1">
    <citation type="submission" date="2016-11" db="EMBL/GenBank/DDBJ databases">
        <authorList>
            <person name="Jaros S."/>
            <person name="Januszkiewicz K."/>
            <person name="Wedrychowicz H."/>
        </authorList>
    </citation>
    <scope>NUCLEOTIDE SEQUENCE [LARGE SCALE GENOMIC DNA]</scope>
    <source>
        <strain evidence="16 17">DSM 14214</strain>
    </source>
</reference>
<sequence>MSIFTGAGVALVTPTYADGSVNFDKLKELIEFQIANETDALIICGTTGEASTLSDEVQIECVRFSKEVANGRVPVIAGAGSNDTAHCIALAQGCEKAGADAVLLVTPYYNKATQKGLILHYTAVANSISIPVILYNVPGRTGCNIAPKTVYELSKVKNIVAIKEASGNFSQIAEIAALCGPDFDIYSGNDDQIVPMLALGAKGVISVLSNVAPKNTHDMVAKFMAGDVAGAAKLQLDAIELIKALFCEVNPIPVKAALNLMGYEVGPCRLPLCDMEEKNLETLRTALKNYGLLK</sequence>
<dbReference type="PIRSF" id="PIRSF001365">
    <property type="entry name" value="DHDPS"/>
    <property type="match status" value="1"/>
</dbReference>
<evidence type="ECO:0000256" key="8">
    <source>
        <dbReference type="ARBA" id="ARBA00023154"/>
    </source>
</evidence>
<dbReference type="GeneID" id="78176090"/>
<feature type="site" description="Part of a proton relay during catalysis" evidence="12">
    <location>
        <position position="109"/>
    </location>
</feature>
<dbReference type="GO" id="GO:0009089">
    <property type="term" value="P:lysine biosynthetic process via diaminopimelate"/>
    <property type="evidence" value="ECO:0007669"/>
    <property type="project" value="UniProtKB-UniRule"/>
</dbReference>
<dbReference type="InterPro" id="IPR002220">
    <property type="entry name" value="DapA-like"/>
</dbReference>
<evidence type="ECO:0000256" key="13">
    <source>
        <dbReference type="PIRNR" id="PIRNR001365"/>
    </source>
</evidence>
<comment type="subcellular location">
    <subcellularLocation>
        <location evidence="12">Cytoplasm</location>
    </subcellularLocation>
</comment>
<feature type="active site" description="Schiff-base intermediate with substrate" evidence="12 14">
    <location>
        <position position="163"/>
    </location>
</feature>
<dbReference type="Gene3D" id="3.20.20.70">
    <property type="entry name" value="Aldolase class I"/>
    <property type="match status" value="1"/>
</dbReference>
<keyword evidence="10 12" id="KW-0704">Schiff base</keyword>
<name>A0A1M6UCW2_9FIRM</name>
<evidence type="ECO:0000313" key="17">
    <source>
        <dbReference type="Proteomes" id="UP000183975"/>
    </source>
</evidence>
<keyword evidence="9 12" id="KW-0456">Lyase</keyword>
<protein>
    <recommendedName>
        <fullName evidence="4 12">4-hydroxy-tetrahydrodipicolinate synthase</fullName>
        <shortName evidence="12">HTPA synthase</shortName>
        <ecNumber evidence="4 12">4.3.3.7</ecNumber>
    </recommendedName>
</protein>
<feature type="site" description="Part of a proton relay during catalysis" evidence="12">
    <location>
        <position position="46"/>
    </location>
</feature>
<dbReference type="EMBL" id="FRAH01000038">
    <property type="protein sequence ID" value="SHK67010.1"/>
    <property type="molecule type" value="Genomic_DNA"/>
</dbReference>
<evidence type="ECO:0000256" key="5">
    <source>
        <dbReference type="ARBA" id="ARBA00022490"/>
    </source>
</evidence>
<dbReference type="NCBIfam" id="TIGR00674">
    <property type="entry name" value="dapA"/>
    <property type="match status" value="1"/>
</dbReference>
<dbReference type="GO" id="GO:0019877">
    <property type="term" value="P:diaminopimelate biosynthetic process"/>
    <property type="evidence" value="ECO:0007669"/>
    <property type="project" value="UniProtKB-UniRule"/>
</dbReference>
<feature type="binding site" evidence="12 15">
    <location>
        <position position="47"/>
    </location>
    <ligand>
        <name>pyruvate</name>
        <dbReference type="ChEBI" id="CHEBI:15361"/>
    </ligand>
</feature>
<dbReference type="Pfam" id="PF00701">
    <property type="entry name" value="DHDPS"/>
    <property type="match status" value="1"/>
</dbReference>
<keyword evidence="8 12" id="KW-0457">Lysine biosynthesis</keyword>
<dbReference type="Proteomes" id="UP000183975">
    <property type="component" value="Unassembled WGS sequence"/>
</dbReference>
<evidence type="ECO:0000256" key="7">
    <source>
        <dbReference type="ARBA" id="ARBA00022915"/>
    </source>
</evidence>
<dbReference type="PANTHER" id="PTHR12128:SF66">
    <property type="entry name" value="4-HYDROXY-2-OXOGLUTARATE ALDOLASE, MITOCHONDRIAL"/>
    <property type="match status" value="1"/>
</dbReference>
<dbReference type="InterPro" id="IPR013785">
    <property type="entry name" value="Aldolase_TIM"/>
</dbReference>
<dbReference type="HAMAP" id="MF_00418">
    <property type="entry name" value="DapA"/>
    <property type="match status" value="1"/>
</dbReference>
<comment type="similarity">
    <text evidence="3 12 13">Belongs to the DapA family.</text>
</comment>
<comment type="catalytic activity">
    <reaction evidence="11 12">
        <text>L-aspartate 4-semialdehyde + pyruvate = (2S,4S)-4-hydroxy-2,3,4,5-tetrahydrodipicolinate + H2O + H(+)</text>
        <dbReference type="Rhea" id="RHEA:34171"/>
        <dbReference type="ChEBI" id="CHEBI:15361"/>
        <dbReference type="ChEBI" id="CHEBI:15377"/>
        <dbReference type="ChEBI" id="CHEBI:15378"/>
        <dbReference type="ChEBI" id="CHEBI:67139"/>
        <dbReference type="ChEBI" id="CHEBI:537519"/>
        <dbReference type="EC" id="4.3.3.7"/>
    </reaction>
</comment>
<evidence type="ECO:0000256" key="15">
    <source>
        <dbReference type="PIRSR" id="PIRSR001365-2"/>
    </source>
</evidence>
<dbReference type="AlphaFoldDB" id="A0A1M6UCW2"/>
<comment type="function">
    <text evidence="1 12">Catalyzes the condensation of (S)-aspartate-beta-semialdehyde [(S)-ASA] and pyruvate to 4-hydroxy-tetrahydrodipicolinate (HTPA).</text>
</comment>
<evidence type="ECO:0000256" key="3">
    <source>
        <dbReference type="ARBA" id="ARBA00007592"/>
    </source>
</evidence>
<dbReference type="PROSITE" id="PS00666">
    <property type="entry name" value="DHDPS_2"/>
    <property type="match status" value="1"/>
</dbReference>
<proteinExistence type="inferred from homology"/>
<comment type="caution">
    <text evidence="12">Was originally thought to be a dihydrodipicolinate synthase (DHDPS), catalyzing the condensation of (S)-aspartate-beta-semialdehyde [(S)-ASA] and pyruvate to dihydrodipicolinate (DHDP). However, it was shown in E.coli that the product of the enzymatic reaction is not dihydrodipicolinate but in fact (4S)-4-hydroxy-2,3,4,5-tetrahydro-(2S)-dipicolinic acid (HTPA), and that the consecutive dehydration reaction leading to DHDP is not spontaneous but catalyzed by DapB.</text>
</comment>
<dbReference type="PRINTS" id="PR00146">
    <property type="entry name" value="DHPICSNTHASE"/>
</dbReference>
<organism evidence="16 17">
    <name type="scientific">Anaerotignum lactatifermentans DSM 14214</name>
    <dbReference type="NCBI Taxonomy" id="1121323"/>
    <lineage>
        <taxon>Bacteria</taxon>
        <taxon>Bacillati</taxon>
        <taxon>Bacillota</taxon>
        <taxon>Clostridia</taxon>
        <taxon>Lachnospirales</taxon>
        <taxon>Anaerotignaceae</taxon>
        <taxon>Anaerotignum</taxon>
    </lineage>
</organism>
<comment type="pathway">
    <text evidence="2 12">Amino-acid biosynthesis; L-lysine biosynthesis via DAP pathway; (S)-tetrahydrodipicolinate from L-aspartate: step 3/4.</text>
</comment>
<dbReference type="InterPro" id="IPR005263">
    <property type="entry name" value="DapA"/>
</dbReference>
<dbReference type="PANTHER" id="PTHR12128">
    <property type="entry name" value="DIHYDRODIPICOLINATE SYNTHASE"/>
    <property type="match status" value="1"/>
</dbReference>
<keyword evidence="5 12" id="KW-0963">Cytoplasm</keyword>
<evidence type="ECO:0000256" key="6">
    <source>
        <dbReference type="ARBA" id="ARBA00022605"/>
    </source>
</evidence>
<keyword evidence="7 12" id="KW-0220">Diaminopimelate biosynthesis</keyword>
<dbReference type="SUPFAM" id="SSF51569">
    <property type="entry name" value="Aldolase"/>
    <property type="match status" value="1"/>
</dbReference>
<evidence type="ECO:0000256" key="14">
    <source>
        <dbReference type="PIRSR" id="PIRSR001365-1"/>
    </source>
</evidence>
<feature type="binding site" evidence="12 15">
    <location>
        <position position="205"/>
    </location>
    <ligand>
        <name>pyruvate</name>
        <dbReference type="ChEBI" id="CHEBI:15361"/>
    </ligand>
</feature>
<keyword evidence="17" id="KW-1185">Reference proteome</keyword>
<gene>
    <name evidence="12" type="primary">dapA</name>
    <name evidence="16" type="ORF">SAMN02745138_02141</name>
</gene>
<dbReference type="CDD" id="cd00950">
    <property type="entry name" value="DHDPS"/>
    <property type="match status" value="1"/>
</dbReference>
<evidence type="ECO:0000256" key="2">
    <source>
        <dbReference type="ARBA" id="ARBA00005120"/>
    </source>
</evidence>
<dbReference type="GO" id="GO:0005829">
    <property type="term" value="C:cytosol"/>
    <property type="evidence" value="ECO:0007669"/>
    <property type="project" value="TreeGrafter"/>
</dbReference>
<evidence type="ECO:0000256" key="11">
    <source>
        <dbReference type="ARBA" id="ARBA00047836"/>
    </source>
</evidence>
<evidence type="ECO:0000256" key="1">
    <source>
        <dbReference type="ARBA" id="ARBA00003294"/>
    </source>
</evidence>
<evidence type="ECO:0000256" key="4">
    <source>
        <dbReference type="ARBA" id="ARBA00012086"/>
    </source>
</evidence>
<dbReference type="SMART" id="SM01130">
    <property type="entry name" value="DHDPS"/>
    <property type="match status" value="1"/>
</dbReference>
<dbReference type="EC" id="4.3.3.7" evidence="4 12"/>
<feature type="active site" description="Proton donor/acceptor" evidence="12 14">
    <location>
        <position position="135"/>
    </location>
</feature>
<dbReference type="InterPro" id="IPR020625">
    <property type="entry name" value="Schiff_base-form_aldolases_AS"/>
</dbReference>
<evidence type="ECO:0000256" key="12">
    <source>
        <dbReference type="HAMAP-Rule" id="MF_00418"/>
    </source>
</evidence>
<dbReference type="RefSeq" id="WP_022364212.1">
    <property type="nucleotide sequence ID" value="NZ_FRAH01000038.1"/>
</dbReference>
<evidence type="ECO:0000256" key="9">
    <source>
        <dbReference type="ARBA" id="ARBA00023239"/>
    </source>
</evidence>
<dbReference type="OrthoDB" id="9782828at2"/>